<gene>
    <name evidence="9" type="ORF">F6B93_11945</name>
</gene>
<evidence type="ECO:0000256" key="2">
    <source>
        <dbReference type="ARBA" id="ARBA00007534"/>
    </source>
</evidence>
<dbReference type="RefSeq" id="WP_211695291.1">
    <property type="nucleotide sequence ID" value="NZ_CP046600.1"/>
</dbReference>
<evidence type="ECO:0000313" key="10">
    <source>
        <dbReference type="Proteomes" id="UP000682202"/>
    </source>
</evidence>
<dbReference type="GO" id="GO:0005576">
    <property type="term" value="C:extracellular region"/>
    <property type="evidence" value="ECO:0007669"/>
    <property type="project" value="UniProtKB-SubCell"/>
</dbReference>
<evidence type="ECO:0000256" key="6">
    <source>
        <dbReference type="ARBA" id="ARBA00022801"/>
    </source>
</evidence>
<keyword evidence="5" id="KW-0732">Signal</keyword>
<comment type="similarity">
    <text evidence="2 8">Belongs to the cutinase family.</text>
</comment>
<organism evidence="9 10">
    <name type="scientific">Mycobacterium spongiae</name>
    <dbReference type="NCBI Taxonomy" id="886343"/>
    <lineage>
        <taxon>Bacteria</taxon>
        <taxon>Bacillati</taxon>
        <taxon>Actinomycetota</taxon>
        <taxon>Actinomycetes</taxon>
        <taxon>Mycobacteriales</taxon>
        <taxon>Mycobacteriaceae</taxon>
        <taxon>Mycobacterium</taxon>
    </lineage>
</organism>
<dbReference type="InterPro" id="IPR043580">
    <property type="entry name" value="CUTINASE_1"/>
</dbReference>
<evidence type="ECO:0000256" key="3">
    <source>
        <dbReference type="ARBA" id="ARBA00022487"/>
    </source>
</evidence>
<comment type="subcellular location">
    <subcellularLocation>
        <location evidence="1 8">Secreted</location>
    </subcellularLocation>
</comment>
<reference evidence="9" key="1">
    <citation type="submission" date="2019-12" db="EMBL/GenBank/DDBJ databases">
        <title>Mycobacterium spongiae sp. nov.</title>
        <authorList>
            <person name="Stinear T."/>
        </authorList>
    </citation>
    <scope>NUCLEOTIDE SEQUENCE</scope>
    <source>
        <strain evidence="9">FSD4b-SM</strain>
    </source>
</reference>
<dbReference type="AlphaFoldDB" id="A0A975K024"/>
<evidence type="ECO:0000256" key="4">
    <source>
        <dbReference type="ARBA" id="ARBA00022525"/>
    </source>
</evidence>
<evidence type="ECO:0000256" key="7">
    <source>
        <dbReference type="ARBA" id="ARBA00023157"/>
    </source>
</evidence>
<evidence type="ECO:0000256" key="1">
    <source>
        <dbReference type="ARBA" id="ARBA00004613"/>
    </source>
</evidence>
<protein>
    <recommendedName>
        <fullName evidence="8">Cutinase</fullName>
        <ecNumber evidence="8">3.1.1.-</ecNumber>
    </recommendedName>
</protein>
<dbReference type="Pfam" id="PF01083">
    <property type="entry name" value="Cutinase"/>
    <property type="match status" value="1"/>
</dbReference>
<keyword evidence="10" id="KW-1185">Reference proteome</keyword>
<dbReference type="EC" id="3.1.1.-" evidence="8"/>
<dbReference type="Gene3D" id="3.40.50.1820">
    <property type="entry name" value="alpha/beta hydrolase"/>
    <property type="match status" value="1"/>
</dbReference>
<dbReference type="GO" id="GO:0052689">
    <property type="term" value="F:carboxylic ester hydrolase activity"/>
    <property type="evidence" value="ECO:0007669"/>
    <property type="project" value="UniProtKB-KW"/>
</dbReference>
<comment type="function">
    <text evidence="8">Catalyzes the hydrolysis of complex carboxylic polyesters found in the cell wall of plants. Degrades cutin, a macromolecule that forms the structure of the plant cuticle.</text>
</comment>
<dbReference type="KEGG" id="mspg:F6B93_11945"/>
<keyword evidence="6 8" id="KW-0378">Hydrolase</keyword>
<keyword evidence="7" id="KW-1015">Disulfide bond</keyword>
<dbReference type="Proteomes" id="UP000682202">
    <property type="component" value="Chromosome"/>
</dbReference>
<name>A0A975K024_9MYCO</name>
<dbReference type="SMART" id="SM01110">
    <property type="entry name" value="Cutinase"/>
    <property type="match status" value="1"/>
</dbReference>
<keyword evidence="4 8" id="KW-0964">Secreted</keyword>
<dbReference type="PROSITE" id="PS00155">
    <property type="entry name" value="CUTINASE_1"/>
    <property type="match status" value="1"/>
</dbReference>
<sequence>MSARNLARFVGVAVVTTSALFIAPINGPAASADPCSDIAVVFARGTHQDPGLGDVGQAFVDSLSSQVNGRSVGVYAVNYPANDDYHMSANSGADDASAHIQNTVASCPDTSIVLGGYSQGATVIDLSTSAMPPAVADHVAAVALFGEPSSEFSTMLWGGQPLPTIGPLYSAKTINLCADDDPICTGGGNIMAHVSYIQSGMTSQAATFAADKLA</sequence>
<dbReference type="PANTHER" id="PTHR33630:SF9">
    <property type="entry name" value="CUTINASE 4"/>
    <property type="match status" value="1"/>
</dbReference>
<keyword evidence="3 8" id="KW-0719">Serine esterase</keyword>
<dbReference type="InterPro" id="IPR029058">
    <property type="entry name" value="AB_hydrolase_fold"/>
</dbReference>
<dbReference type="InterPro" id="IPR000675">
    <property type="entry name" value="Cutinase/axe"/>
</dbReference>
<dbReference type="InterPro" id="IPR043579">
    <property type="entry name" value="CUTINASE_2"/>
</dbReference>
<dbReference type="PROSITE" id="PS00931">
    <property type="entry name" value="CUTINASE_2"/>
    <property type="match status" value="1"/>
</dbReference>
<evidence type="ECO:0000256" key="5">
    <source>
        <dbReference type="ARBA" id="ARBA00022729"/>
    </source>
</evidence>
<evidence type="ECO:0000256" key="8">
    <source>
        <dbReference type="RuleBase" id="RU361263"/>
    </source>
</evidence>
<accession>A0A975K024</accession>
<dbReference type="SUPFAM" id="SSF53474">
    <property type="entry name" value="alpha/beta-Hydrolases"/>
    <property type="match status" value="1"/>
</dbReference>
<proteinExistence type="inferred from homology"/>
<dbReference type="EMBL" id="CP046600">
    <property type="protein sequence ID" value="QUR67718.1"/>
    <property type="molecule type" value="Genomic_DNA"/>
</dbReference>
<dbReference type="PANTHER" id="PTHR33630">
    <property type="entry name" value="CUTINASE RV1984C-RELATED-RELATED"/>
    <property type="match status" value="1"/>
</dbReference>
<evidence type="ECO:0000313" key="9">
    <source>
        <dbReference type="EMBL" id="QUR67718.1"/>
    </source>
</evidence>